<evidence type="ECO:0000313" key="2">
    <source>
        <dbReference type="EMBL" id="WMT14570.1"/>
    </source>
</evidence>
<name>A0ABY9PMY3_SERFO</name>
<evidence type="ECO:0000313" key="3">
    <source>
        <dbReference type="Proteomes" id="UP001235341"/>
    </source>
</evidence>
<evidence type="ECO:0000256" key="1">
    <source>
        <dbReference type="SAM" id="SignalP"/>
    </source>
</evidence>
<organism evidence="2 3">
    <name type="scientific">Serratia fonticola</name>
    <dbReference type="NCBI Taxonomy" id="47917"/>
    <lineage>
        <taxon>Bacteria</taxon>
        <taxon>Pseudomonadati</taxon>
        <taxon>Pseudomonadota</taxon>
        <taxon>Gammaproteobacteria</taxon>
        <taxon>Enterobacterales</taxon>
        <taxon>Yersiniaceae</taxon>
        <taxon>Serratia</taxon>
    </lineage>
</organism>
<dbReference type="EMBL" id="CP133586">
    <property type="protein sequence ID" value="WMT14570.1"/>
    <property type="molecule type" value="Genomic_DNA"/>
</dbReference>
<keyword evidence="1" id="KW-0732">Signal</keyword>
<protein>
    <submittedName>
        <fullName evidence="2">Uncharacterized protein</fullName>
    </submittedName>
</protein>
<dbReference type="Proteomes" id="UP001235341">
    <property type="component" value="Chromosome"/>
</dbReference>
<dbReference type="RefSeq" id="WP_309205549.1">
    <property type="nucleotide sequence ID" value="NZ_CP133586.1"/>
</dbReference>
<reference evidence="2 3" key="1">
    <citation type="submission" date="2023-08" db="EMBL/GenBank/DDBJ databases">
        <title>Complete Genome and Methylome dissection of Serratia fonticola NEB369.</title>
        <authorList>
            <person name="Fomenkov A."/>
            <person name="Roberts R.D."/>
        </authorList>
    </citation>
    <scope>NUCLEOTIDE SEQUENCE [LARGE SCALE GENOMIC DNA]</scope>
    <source>
        <strain evidence="2 3">NEB369</strain>
    </source>
</reference>
<gene>
    <name evidence="2" type="ORF">RFB13_25885</name>
</gene>
<keyword evidence="3" id="KW-1185">Reference proteome</keyword>
<sequence>MKVKSALIFLLLGGVMSVANAQVDKAIYRSVFDMKYAFCSIKTNGIVGQDNRNSAGNGRGFGTGSTSSILLMENGENDIAIEISSVNWFNPKIKGDDKNSFRKDAYCNLDLIKYNKQGSQTISNIKITIDDTGKPTAKNSVIAEKYQPINQPIVEQHLTGFEVKPGFINGKSYAELWYPKGMEIYEFSRKVTADGLPEWPWVKATPYTDTPEQRQLLRQAYGELWQAFNNKDINKIKKLMALSFQAFAYVTDSTEDEILQDRAFYEHIKERNFKMVPINWDAYEVKVMNKGRMVRLINKSEPDASPITYERDNGKTSFTSPFFSLINGRFVVIL</sequence>
<accession>A0ABY9PMY3</accession>
<proteinExistence type="predicted"/>
<feature type="chain" id="PRO_5045819801" evidence="1">
    <location>
        <begin position="22"/>
        <end position="334"/>
    </location>
</feature>
<feature type="signal peptide" evidence="1">
    <location>
        <begin position="1"/>
        <end position="21"/>
    </location>
</feature>